<dbReference type="Pfam" id="PF13975">
    <property type="entry name" value="gag-asp_proteas"/>
    <property type="match status" value="1"/>
</dbReference>
<dbReference type="AlphaFoldDB" id="A0A1G8H6C1"/>
<dbReference type="STRING" id="490829.SAMN05421850_101377"/>
<dbReference type="InterPro" id="IPR001969">
    <property type="entry name" value="Aspartic_peptidase_AS"/>
</dbReference>
<keyword evidence="1" id="KW-1133">Transmembrane helix</keyword>
<gene>
    <name evidence="2" type="ORF">SAMN05421850_101377</name>
</gene>
<feature type="transmembrane region" description="Helical" evidence="1">
    <location>
        <begin position="6"/>
        <end position="25"/>
    </location>
</feature>
<accession>A0A1G8H6C1</accession>
<dbReference type="InterPro" id="IPR021109">
    <property type="entry name" value="Peptidase_aspartic_dom_sf"/>
</dbReference>
<keyword evidence="1" id="KW-0472">Membrane</keyword>
<organism evidence="2 3">
    <name type="scientific">Lutimaribacter saemankumensis</name>
    <dbReference type="NCBI Taxonomy" id="490829"/>
    <lineage>
        <taxon>Bacteria</taxon>
        <taxon>Pseudomonadati</taxon>
        <taxon>Pseudomonadota</taxon>
        <taxon>Alphaproteobacteria</taxon>
        <taxon>Rhodobacterales</taxon>
        <taxon>Roseobacteraceae</taxon>
        <taxon>Lutimaribacter</taxon>
    </lineage>
</organism>
<sequence length="193" mass="21068">MNDIEIGNLLYLVVLGTAITFWFVVQNRNNLGRTMQHAVVWGLLFLGVIAAVGMWGDIRNTVMPRQTVLASEGRIELPRAPDGHYYVTAEVNGQPIRFVVDTGATEIVLSREDAETAGIAMDDLIFSGRAYSANGPVATAPVRLDRLAIGAIEDDGVRAFVNDGQMDISLLGMSYLNRYARIEITDGALVLTR</sequence>
<dbReference type="NCBIfam" id="TIGR02281">
    <property type="entry name" value="clan_AA_DTGA"/>
    <property type="match status" value="1"/>
</dbReference>
<evidence type="ECO:0000313" key="2">
    <source>
        <dbReference type="EMBL" id="SDI02071.1"/>
    </source>
</evidence>
<evidence type="ECO:0000256" key="1">
    <source>
        <dbReference type="SAM" id="Phobius"/>
    </source>
</evidence>
<keyword evidence="2" id="KW-0378">Hydrolase</keyword>
<dbReference type="GO" id="GO:0004190">
    <property type="term" value="F:aspartic-type endopeptidase activity"/>
    <property type="evidence" value="ECO:0007669"/>
    <property type="project" value="InterPro"/>
</dbReference>
<evidence type="ECO:0000313" key="3">
    <source>
        <dbReference type="Proteomes" id="UP000199340"/>
    </source>
</evidence>
<dbReference type="InterPro" id="IPR011969">
    <property type="entry name" value="Clan_AA_Asp_peptidase_C"/>
</dbReference>
<keyword evidence="1" id="KW-0812">Transmembrane</keyword>
<dbReference type="CDD" id="cd05483">
    <property type="entry name" value="retropepsin_like_bacteria"/>
    <property type="match status" value="1"/>
</dbReference>
<keyword evidence="2" id="KW-0645">Protease</keyword>
<dbReference type="OrthoDB" id="7595324at2"/>
<feature type="transmembrane region" description="Helical" evidence="1">
    <location>
        <begin position="37"/>
        <end position="56"/>
    </location>
</feature>
<name>A0A1G8H6C1_9RHOB</name>
<dbReference type="Proteomes" id="UP000199340">
    <property type="component" value="Unassembled WGS sequence"/>
</dbReference>
<proteinExistence type="predicted"/>
<protein>
    <submittedName>
        <fullName evidence="2">Aspartyl protease family protein</fullName>
    </submittedName>
</protein>
<dbReference type="EMBL" id="FNEB01000001">
    <property type="protein sequence ID" value="SDI02071.1"/>
    <property type="molecule type" value="Genomic_DNA"/>
</dbReference>
<dbReference type="InterPro" id="IPR034122">
    <property type="entry name" value="Retropepsin-like_bacterial"/>
</dbReference>
<dbReference type="Gene3D" id="2.40.70.10">
    <property type="entry name" value="Acid Proteases"/>
    <property type="match status" value="1"/>
</dbReference>
<keyword evidence="3" id="KW-1185">Reference proteome</keyword>
<dbReference type="PROSITE" id="PS00141">
    <property type="entry name" value="ASP_PROTEASE"/>
    <property type="match status" value="1"/>
</dbReference>
<dbReference type="SUPFAM" id="SSF50630">
    <property type="entry name" value="Acid proteases"/>
    <property type="match status" value="1"/>
</dbReference>
<dbReference type="GO" id="GO:0006508">
    <property type="term" value="P:proteolysis"/>
    <property type="evidence" value="ECO:0007669"/>
    <property type="project" value="UniProtKB-KW"/>
</dbReference>
<dbReference type="RefSeq" id="WP_090025921.1">
    <property type="nucleotide sequence ID" value="NZ_FNEB01000001.1"/>
</dbReference>
<reference evidence="2 3" key="1">
    <citation type="submission" date="2016-10" db="EMBL/GenBank/DDBJ databases">
        <authorList>
            <person name="de Groot N.N."/>
        </authorList>
    </citation>
    <scope>NUCLEOTIDE SEQUENCE [LARGE SCALE GENOMIC DNA]</scope>
    <source>
        <strain evidence="2 3">DSM 28010</strain>
    </source>
</reference>